<evidence type="ECO:0000313" key="5">
    <source>
        <dbReference type="EMBL" id="THX39882.1"/>
    </source>
</evidence>
<comment type="caution">
    <text evidence="5">The sequence shown here is derived from an EMBL/GenBank/DDBJ whole genome shotgun (WGS) entry which is preliminary data.</text>
</comment>
<gene>
    <name evidence="5" type="ORF">D6D10_03910</name>
</gene>
<reference evidence="5 6" key="1">
    <citation type="submission" date="2018-10" db="EMBL/GenBank/DDBJ databases">
        <title>Fifty Aureobasidium pullulans genomes reveal a recombining polyextremotolerant generalist.</title>
        <authorList>
            <person name="Gostincar C."/>
            <person name="Turk M."/>
            <person name="Zajc J."/>
            <person name="Gunde-Cimerman N."/>
        </authorList>
    </citation>
    <scope>NUCLEOTIDE SEQUENCE [LARGE SCALE GENOMIC DNA]</scope>
    <source>
        <strain evidence="5 6">EXF-9785</strain>
    </source>
</reference>
<dbReference type="GO" id="GO:0032798">
    <property type="term" value="C:Swi5-Sfr1 complex"/>
    <property type="evidence" value="ECO:0007669"/>
    <property type="project" value="TreeGrafter"/>
</dbReference>
<dbReference type="PANTHER" id="PTHR28529:SF2">
    <property type="entry name" value="DNA REPAIR PROTEIN SWI5 HOMOLOG"/>
    <property type="match status" value="1"/>
</dbReference>
<dbReference type="GO" id="GO:0010772">
    <property type="term" value="P:meiotic DNA recombinase assembly involved in reciprocal meiotic recombination"/>
    <property type="evidence" value="ECO:0007669"/>
    <property type="project" value="TreeGrafter"/>
</dbReference>
<dbReference type="AlphaFoldDB" id="A0A4S9EYF6"/>
<organism evidence="5 6">
    <name type="scientific">Aureobasidium pullulans</name>
    <name type="common">Black yeast</name>
    <name type="synonym">Pullularia pullulans</name>
    <dbReference type="NCBI Taxonomy" id="5580"/>
    <lineage>
        <taxon>Eukaryota</taxon>
        <taxon>Fungi</taxon>
        <taxon>Dikarya</taxon>
        <taxon>Ascomycota</taxon>
        <taxon>Pezizomycotina</taxon>
        <taxon>Dothideomycetes</taxon>
        <taxon>Dothideomycetidae</taxon>
        <taxon>Dothideales</taxon>
        <taxon>Saccotheciaceae</taxon>
        <taxon>Aureobasidium</taxon>
    </lineage>
</organism>
<dbReference type="GO" id="GO:0034974">
    <property type="term" value="C:Swi5-Swi2 complex"/>
    <property type="evidence" value="ECO:0007669"/>
    <property type="project" value="TreeGrafter"/>
</dbReference>
<evidence type="ECO:0000256" key="2">
    <source>
        <dbReference type="ARBA" id="ARBA00022763"/>
    </source>
</evidence>
<dbReference type="Proteomes" id="UP000308953">
    <property type="component" value="Unassembled WGS sequence"/>
</dbReference>
<keyword evidence="2" id="KW-0227">DNA damage</keyword>
<evidence type="ECO:0000256" key="4">
    <source>
        <dbReference type="SAM" id="MobiDB-lite"/>
    </source>
</evidence>
<dbReference type="Gene3D" id="1.20.5.170">
    <property type="match status" value="1"/>
</dbReference>
<dbReference type="Pfam" id="PF07061">
    <property type="entry name" value="Swi5"/>
    <property type="match status" value="1"/>
</dbReference>
<dbReference type="GO" id="GO:0000709">
    <property type="term" value="P:meiotic joint molecule formation"/>
    <property type="evidence" value="ECO:0007669"/>
    <property type="project" value="TreeGrafter"/>
</dbReference>
<accession>A0A4S9EYF6</accession>
<evidence type="ECO:0000256" key="1">
    <source>
        <dbReference type="ARBA" id="ARBA00008060"/>
    </source>
</evidence>
<protein>
    <recommendedName>
        <fullName evidence="7">Swi5-domain-containing protein</fullName>
    </recommendedName>
</protein>
<sequence length="137" mass="14716">MLRAANMAEDNHLSSSPIAPSKLTMSSKPSSSGKDSQLDALRARQAVLESTVSDLLSQRTSLVDALSPPNTTDSEDPELRAKAAVDSANAKIKSQIRQLSQYNDIKDIGTQLMGLIAEKRGCRIAEVQEEFGISADD</sequence>
<evidence type="ECO:0000313" key="6">
    <source>
        <dbReference type="Proteomes" id="UP000308953"/>
    </source>
</evidence>
<evidence type="ECO:0008006" key="7">
    <source>
        <dbReference type="Google" id="ProtNLM"/>
    </source>
</evidence>
<feature type="compositionally biased region" description="Low complexity" evidence="4">
    <location>
        <begin position="21"/>
        <end position="35"/>
    </location>
</feature>
<name>A0A4S9EYF6_AURPU</name>
<dbReference type="PANTHER" id="PTHR28529">
    <property type="entry name" value="DNA REPAIR PROTEIN SWI5 HOMOLOG"/>
    <property type="match status" value="1"/>
</dbReference>
<feature type="region of interest" description="Disordered" evidence="4">
    <location>
        <begin position="1"/>
        <end position="40"/>
    </location>
</feature>
<dbReference type="InterPro" id="IPR010760">
    <property type="entry name" value="DNA-repair_Swi5"/>
</dbReference>
<keyword evidence="3" id="KW-0234">DNA repair</keyword>
<comment type="similarity">
    <text evidence="1">Belongs to the SWI5/SAE3 family.</text>
</comment>
<proteinExistence type="inferred from homology"/>
<evidence type="ECO:0000256" key="3">
    <source>
        <dbReference type="ARBA" id="ARBA00023204"/>
    </source>
</evidence>
<dbReference type="EMBL" id="QZAV01000061">
    <property type="protein sequence ID" value="THX39882.1"/>
    <property type="molecule type" value="Genomic_DNA"/>
</dbReference>